<name>A0A941IUN5_9ACTN</name>
<dbReference type="SUPFAM" id="SSF109604">
    <property type="entry name" value="HD-domain/PDEase-like"/>
    <property type="match status" value="1"/>
</dbReference>
<dbReference type="PANTHER" id="PTHR46246:SF1">
    <property type="entry name" value="GUANOSINE-3',5'-BIS(DIPHOSPHATE) 3'-PYROPHOSPHOHYDROLASE MESH1"/>
    <property type="match status" value="1"/>
</dbReference>
<dbReference type="GO" id="GO:0008893">
    <property type="term" value="F:guanosine-3',5'-bis(diphosphate) 3'-diphosphatase activity"/>
    <property type="evidence" value="ECO:0007669"/>
    <property type="project" value="TreeGrafter"/>
</dbReference>
<dbReference type="RefSeq" id="WP_212530288.1">
    <property type="nucleotide sequence ID" value="NZ_JAGSOG010000110.1"/>
</dbReference>
<dbReference type="InterPro" id="IPR052194">
    <property type="entry name" value="MESH1"/>
</dbReference>
<organism evidence="1 2">
    <name type="scientific">Actinospica durhamensis</name>
    <dbReference type="NCBI Taxonomy" id="1508375"/>
    <lineage>
        <taxon>Bacteria</taxon>
        <taxon>Bacillati</taxon>
        <taxon>Actinomycetota</taxon>
        <taxon>Actinomycetes</taxon>
        <taxon>Catenulisporales</taxon>
        <taxon>Actinospicaceae</taxon>
        <taxon>Actinospica</taxon>
    </lineage>
</organism>
<dbReference type="Pfam" id="PF13328">
    <property type="entry name" value="HD_4"/>
    <property type="match status" value="1"/>
</dbReference>
<reference evidence="1" key="1">
    <citation type="submission" date="2021-04" db="EMBL/GenBank/DDBJ databases">
        <title>Genome based classification of Actinospica acidithermotolerans sp. nov., an actinobacterium isolated from an Indonesian hot spring.</title>
        <authorList>
            <person name="Kusuma A.B."/>
            <person name="Putra K.E."/>
            <person name="Nafisah S."/>
            <person name="Loh J."/>
            <person name="Nouioui I."/>
            <person name="Goodfellow M."/>
        </authorList>
    </citation>
    <scope>NUCLEOTIDE SEQUENCE</scope>
    <source>
        <strain evidence="1">CSCA 57</strain>
    </source>
</reference>
<dbReference type="EMBL" id="JAGSOG010000110">
    <property type="protein sequence ID" value="MBR7835796.1"/>
    <property type="molecule type" value="Genomic_DNA"/>
</dbReference>
<keyword evidence="2" id="KW-1185">Reference proteome</keyword>
<proteinExistence type="predicted"/>
<sequence>MERINRKKLLTMPIHIVSSRYGLPGLRELLSAEIEESERAEAFTDAERARIARAERLGSLLHAQDRRVSEPYANHLLRVAIRIIRRYQVSDTDVICAALLHDSVEDHPLDLAALATDAERERGPVPAALAVLERAFNPRVAELVGAVTNPAWDPARDAHTQYREHVAASLEHRPWARIVKLSDFTDNGVGLIHTEDEAMERRLAGKYAPLVPLMRDLAARPDTPLTDAVKAYIDDQLATAAERFTAILAEDAGNRPAIATV</sequence>
<comment type="caution">
    <text evidence="1">The sequence shown here is derived from an EMBL/GenBank/DDBJ whole genome shotgun (WGS) entry which is preliminary data.</text>
</comment>
<evidence type="ECO:0000313" key="2">
    <source>
        <dbReference type="Proteomes" id="UP000675781"/>
    </source>
</evidence>
<dbReference type="Gene3D" id="1.10.3210.10">
    <property type="entry name" value="Hypothetical protein af1432"/>
    <property type="match status" value="1"/>
</dbReference>
<dbReference type="Proteomes" id="UP000675781">
    <property type="component" value="Unassembled WGS sequence"/>
</dbReference>
<protein>
    <submittedName>
        <fullName evidence="1">HD domain-containing protein</fullName>
    </submittedName>
</protein>
<accession>A0A941IUN5</accession>
<dbReference type="PANTHER" id="PTHR46246">
    <property type="entry name" value="GUANOSINE-3',5'-BIS(DIPHOSPHATE) 3'-PYROPHOSPHOHYDROLASE MESH1"/>
    <property type="match status" value="1"/>
</dbReference>
<dbReference type="AlphaFoldDB" id="A0A941IUN5"/>
<gene>
    <name evidence="1" type="ORF">KDL01_21160</name>
</gene>
<evidence type="ECO:0000313" key="1">
    <source>
        <dbReference type="EMBL" id="MBR7835796.1"/>
    </source>
</evidence>